<gene>
    <name evidence="6" type="ORF">CLV56_3623</name>
</gene>
<feature type="binding site" evidence="3">
    <location>
        <position position="107"/>
    </location>
    <ligand>
        <name>Mg(2+)</name>
        <dbReference type="ChEBI" id="CHEBI:18420"/>
    </ligand>
</feature>
<dbReference type="GO" id="GO:0009366">
    <property type="term" value="C:enterobactin synthetase complex"/>
    <property type="evidence" value="ECO:0007669"/>
    <property type="project" value="InterPro"/>
</dbReference>
<organism evidence="6 7">
    <name type="scientific">Mumia flava</name>
    <dbReference type="NCBI Taxonomy" id="1348852"/>
    <lineage>
        <taxon>Bacteria</taxon>
        <taxon>Bacillati</taxon>
        <taxon>Actinomycetota</taxon>
        <taxon>Actinomycetes</taxon>
        <taxon>Propionibacteriales</taxon>
        <taxon>Nocardioidaceae</taxon>
        <taxon>Mumia</taxon>
    </lineage>
</organism>
<feature type="domain" description="4'-phosphopantetheinyl transferase N-terminal" evidence="5">
    <location>
        <begin position="27"/>
        <end position="94"/>
    </location>
</feature>
<feature type="binding site" evidence="2">
    <location>
        <position position="39"/>
    </location>
    <ligand>
        <name>CoA</name>
        <dbReference type="ChEBI" id="CHEBI:57287"/>
    </ligand>
</feature>
<dbReference type="InterPro" id="IPR037143">
    <property type="entry name" value="4-PPantetheinyl_Trfase_dom_sf"/>
</dbReference>
<dbReference type="GO" id="GO:0005886">
    <property type="term" value="C:plasma membrane"/>
    <property type="evidence" value="ECO:0007669"/>
    <property type="project" value="TreeGrafter"/>
</dbReference>
<dbReference type="PRINTS" id="PR01399">
    <property type="entry name" value="ENTSNTHTASED"/>
</dbReference>
<dbReference type="OrthoDB" id="3730831at2"/>
<dbReference type="GO" id="GO:0008897">
    <property type="term" value="F:holo-[acyl-carrier-protein] synthase activity"/>
    <property type="evidence" value="ECO:0007669"/>
    <property type="project" value="InterPro"/>
</dbReference>
<dbReference type="InterPro" id="IPR041354">
    <property type="entry name" value="4PPT_N"/>
</dbReference>
<keyword evidence="7" id="KW-1185">Reference proteome</keyword>
<feature type="binding site" evidence="3">
    <location>
        <position position="105"/>
    </location>
    <ligand>
        <name>Mg(2+)</name>
        <dbReference type="ChEBI" id="CHEBI:18420"/>
    </ligand>
</feature>
<reference evidence="6 7" key="1">
    <citation type="submission" date="2017-11" db="EMBL/GenBank/DDBJ databases">
        <title>Genomic Encyclopedia of Archaeal and Bacterial Type Strains, Phase II (KMG-II): From Individual Species to Whole Genera.</title>
        <authorList>
            <person name="Goeker M."/>
        </authorList>
    </citation>
    <scope>NUCLEOTIDE SEQUENCE [LARGE SCALE GENOMIC DNA]</scope>
    <source>
        <strain evidence="6 7">DSM 27763</strain>
    </source>
</reference>
<dbReference type="AlphaFoldDB" id="A0A0B2B2L4"/>
<dbReference type="EMBL" id="PGEZ01000002">
    <property type="protein sequence ID" value="PJJ54119.1"/>
    <property type="molecule type" value="Genomic_DNA"/>
</dbReference>
<dbReference type="PANTHER" id="PTHR38096">
    <property type="entry name" value="ENTEROBACTIN SYNTHASE COMPONENT D"/>
    <property type="match status" value="1"/>
</dbReference>
<dbReference type="Gene3D" id="3.90.470.20">
    <property type="entry name" value="4'-phosphopantetheinyl transferase domain"/>
    <property type="match status" value="1"/>
</dbReference>
<comment type="caution">
    <text evidence="6">The sequence shown here is derived from an EMBL/GenBank/DDBJ whole genome shotgun (WGS) entry which is preliminary data.</text>
</comment>
<dbReference type="GO" id="GO:0009239">
    <property type="term" value="P:enterobactin biosynthetic process"/>
    <property type="evidence" value="ECO:0007669"/>
    <property type="project" value="InterPro"/>
</dbReference>
<feature type="binding site" evidence="2">
    <location>
        <position position="147"/>
    </location>
    <ligand>
        <name>CoA</name>
        <dbReference type="ChEBI" id="CHEBI:57287"/>
    </ligand>
</feature>
<evidence type="ECO:0000259" key="5">
    <source>
        <dbReference type="Pfam" id="PF17837"/>
    </source>
</evidence>
<evidence type="ECO:0000256" key="2">
    <source>
        <dbReference type="PIRSR" id="PIRSR603542-1"/>
    </source>
</evidence>
<feature type="binding site" evidence="3">
    <location>
        <position position="106"/>
    </location>
    <ligand>
        <name>Mg(2+)</name>
        <dbReference type="ChEBI" id="CHEBI:18420"/>
    </ligand>
</feature>
<dbReference type="RefSeq" id="WP_039369084.1">
    <property type="nucleotide sequence ID" value="NZ_PGEZ01000002.1"/>
</dbReference>
<keyword evidence="3" id="KW-0479">Metal-binding</keyword>
<dbReference type="GO" id="GO:0000287">
    <property type="term" value="F:magnesium ion binding"/>
    <property type="evidence" value="ECO:0007669"/>
    <property type="project" value="InterPro"/>
</dbReference>
<feature type="binding site" evidence="2">
    <location>
        <position position="151"/>
    </location>
    <ligand>
        <name>CoA</name>
        <dbReference type="ChEBI" id="CHEBI:57287"/>
    </ligand>
</feature>
<dbReference type="Proteomes" id="UP000230842">
    <property type="component" value="Unassembled WGS sequence"/>
</dbReference>
<feature type="binding site" evidence="2">
    <location>
        <position position="161"/>
    </location>
    <ligand>
        <name>CoA</name>
        <dbReference type="ChEBI" id="CHEBI:57287"/>
    </ligand>
</feature>
<dbReference type="Pfam" id="PF17837">
    <property type="entry name" value="4PPT_N"/>
    <property type="match status" value="1"/>
</dbReference>
<keyword evidence="1 6" id="KW-0808">Transferase</keyword>
<accession>A0A0B2B2L4</accession>
<sequence length="229" mass="24663">MIELLLPPEVVCAERRSDVPDDCLFPEERPAVARAVGSRRSEFATGRACARSALAQLGVPPIPLPQGERGAPSWPEGVTGSITHCVGYRAAAAARSSQIAALGIDAEPDQPLPEGVLSIVSSPTERDRLDTLPSGIHWDRLLFSAKEAIYKAWFTLTRCYLDFGEADLALRLDPGDRLVSGTFLGRLLVPGPVLHGQTVKEFRGTWRADSDLLLTAVVVRRPAAHGTPP</sequence>
<evidence type="ECO:0000313" key="6">
    <source>
        <dbReference type="EMBL" id="PJJ54119.1"/>
    </source>
</evidence>
<evidence type="ECO:0000313" key="7">
    <source>
        <dbReference type="Proteomes" id="UP000230842"/>
    </source>
</evidence>
<comment type="cofactor">
    <cofactor evidence="3">
        <name>Mg(2+)</name>
        <dbReference type="ChEBI" id="CHEBI:18420"/>
    </cofactor>
</comment>
<evidence type="ECO:0000259" key="4">
    <source>
        <dbReference type="Pfam" id="PF01648"/>
    </source>
</evidence>
<dbReference type="PANTHER" id="PTHR38096:SF1">
    <property type="entry name" value="ENTEROBACTIN SYNTHASE COMPONENT D"/>
    <property type="match status" value="1"/>
</dbReference>
<dbReference type="InterPro" id="IPR003542">
    <property type="entry name" value="Enbac_synth_compD-like"/>
</dbReference>
<keyword evidence="3" id="KW-0460">Magnesium</keyword>
<evidence type="ECO:0000256" key="3">
    <source>
        <dbReference type="PIRSR" id="PIRSR603542-2"/>
    </source>
</evidence>
<proteinExistence type="predicted"/>
<feature type="domain" description="4'-phosphopantetheinyl transferase" evidence="4">
    <location>
        <begin position="102"/>
        <end position="171"/>
    </location>
</feature>
<feature type="binding site" evidence="2">
    <location>
        <begin position="83"/>
        <end position="84"/>
    </location>
    <ligand>
        <name>CoA</name>
        <dbReference type="ChEBI" id="CHEBI:57287"/>
    </ligand>
</feature>
<dbReference type="InterPro" id="IPR008278">
    <property type="entry name" value="4-PPantetheinyl_Trfase_dom"/>
</dbReference>
<feature type="binding site" evidence="2">
    <location>
        <position position="105"/>
    </location>
    <ligand>
        <name>CoA</name>
        <dbReference type="ChEBI" id="CHEBI:57287"/>
    </ligand>
</feature>
<protein>
    <submittedName>
        <fullName evidence="6">4'-phosphopantetheinyl transferase EntD</fullName>
    </submittedName>
</protein>
<name>A0A0B2B2L4_9ACTN</name>
<dbReference type="Pfam" id="PF01648">
    <property type="entry name" value="ACPS"/>
    <property type="match status" value="1"/>
</dbReference>
<feature type="binding site" evidence="2">
    <location>
        <position position="47"/>
    </location>
    <ligand>
        <name>CoA</name>
        <dbReference type="ChEBI" id="CHEBI:57287"/>
    </ligand>
</feature>
<dbReference type="SUPFAM" id="SSF56214">
    <property type="entry name" value="4'-phosphopantetheinyl transferase"/>
    <property type="match status" value="1"/>
</dbReference>
<evidence type="ECO:0000256" key="1">
    <source>
        <dbReference type="ARBA" id="ARBA00022679"/>
    </source>
</evidence>